<evidence type="ECO:0000313" key="20">
    <source>
        <dbReference type="Proteomes" id="UP000001700"/>
    </source>
</evidence>
<evidence type="ECO:0000256" key="10">
    <source>
        <dbReference type="ARBA" id="ARBA00022679"/>
    </source>
</evidence>
<evidence type="ECO:0000256" key="12">
    <source>
        <dbReference type="ARBA" id="ARBA00022726"/>
    </source>
</evidence>
<dbReference type="GO" id="GO:0052657">
    <property type="term" value="F:guanine phosphoribosyltransferase activity"/>
    <property type="evidence" value="ECO:0007669"/>
    <property type="project" value="UniProtKB-ARBA"/>
</dbReference>
<keyword evidence="20" id="KW-1185">Reference proteome</keyword>
<dbReference type="GO" id="GO:0032264">
    <property type="term" value="P:IMP salvage"/>
    <property type="evidence" value="ECO:0007669"/>
    <property type="project" value="UniProtKB-UniPathway"/>
</dbReference>
<dbReference type="GO" id="GO:0032263">
    <property type="term" value="P:GMP salvage"/>
    <property type="evidence" value="ECO:0007669"/>
    <property type="project" value="TreeGrafter"/>
</dbReference>
<evidence type="ECO:0000256" key="13">
    <source>
        <dbReference type="ARBA" id="ARBA00022741"/>
    </source>
</evidence>
<evidence type="ECO:0000256" key="17">
    <source>
        <dbReference type="RuleBase" id="RU364099"/>
    </source>
</evidence>
<keyword evidence="9 17" id="KW-0328">Glycosyltransferase</keyword>
<evidence type="ECO:0000256" key="9">
    <source>
        <dbReference type="ARBA" id="ARBA00022676"/>
    </source>
</evidence>
<evidence type="ECO:0000256" key="11">
    <source>
        <dbReference type="ARBA" id="ARBA00022723"/>
    </source>
</evidence>
<dbReference type="InterPro" id="IPR050408">
    <property type="entry name" value="HGPRT"/>
</dbReference>
<keyword evidence="10 17" id="KW-0808">Transferase</keyword>
<dbReference type="InterPro" id="IPR000836">
    <property type="entry name" value="PRTase_dom"/>
</dbReference>
<evidence type="ECO:0000256" key="2">
    <source>
        <dbReference type="ARBA" id="ARBA00003637"/>
    </source>
</evidence>
<dbReference type="GO" id="GO:0006178">
    <property type="term" value="P:guanine salvage"/>
    <property type="evidence" value="ECO:0007669"/>
    <property type="project" value="TreeGrafter"/>
</dbReference>
<evidence type="ECO:0000256" key="6">
    <source>
        <dbReference type="ARBA" id="ARBA00011895"/>
    </source>
</evidence>
<keyword evidence="11 17" id="KW-0479">Metal-binding</keyword>
<comment type="subcellular location">
    <subcellularLocation>
        <location evidence="3 17">Cytoplasm</location>
    </subcellularLocation>
</comment>
<dbReference type="EC" id="2.4.2.8" evidence="6 17"/>
<dbReference type="Gene3D" id="3.40.50.2020">
    <property type="match status" value="1"/>
</dbReference>
<dbReference type="GO" id="GO:0000166">
    <property type="term" value="F:nucleotide binding"/>
    <property type="evidence" value="ECO:0007669"/>
    <property type="project" value="UniProtKB-KW"/>
</dbReference>
<evidence type="ECO:0000256" key="1">
    <source>
        <dbReference type="ARBA" id="ARBA00001946"/>
    </source>
</evidence>
<evidence type="ECO:0000256" key="15">
    <source>
        <dbReference type="ARBA" id="ARBA00048811"/>
    </source>
</evidence>
<comment type="function">
    <text evidence="2">Purine salvage pathway enzyme which catalyzes the transfer of the ribosyl-5-phosphate group from 5-phospho-alpha-D-ribose 1-diphosphate (PRPP) to the N9 position of hypoxanthine to yield IMP (inosine 5'-monophosphate). To a lesser extent, can also act on guanine leading to GMP, but shows a highly less efficient activity with xanthine.</text>
</comment>
<dbReference type="Pfam" id="PF00156">
    <property type="entry name" value="Pribosyltran"/>
    <property type="match status" value="1"/>
</dbReference>
<dbReference type="PANTHER" id="PTHR43340">
    <property type="entry name" value="HYPOXANTHINE-GUANINE PHOSPHORIBOSYLTRANSFERASE"/>
    <property type="match status" value="1"/>
</dbReference>
<dbReference type="NCBIfam" id="TIGR01203">
    <property type="entry name" value="HGPRTase"/>
    <property type="match status" value="1"/>
</dbReference>
<comment type="similarity">
    <text evidence="5 17">Belongs to the purine/pyrimidine phosphoribosyltransferase family.</text>
</comment>
<keyword evidence="12 17" id="KW-0660">Purine salvage</keyword>
<reference evidence="19" key="1">
    <citation type="submission" date="2008-05" db="EMBL/GenBank/DDBJ databases">
        <title>Genome sequence of Riesia pediculicola USDA.</title>
        <authorList>
            <person name="Kirkness E.F."/>
        </authorList>
    </citation>
    <scope>NUCLEOTIDE SEQUENCE [LARGE SCALE GENOMIC DNA]</scope>
    <source>
        <strain evidence="19">USDA</strain>
    </source>
</reference>
<dbReference type="GO" id="GO:0004422">
    <property type="term" value="F:hypoxanthine phosphoribosyltransferase activity"/>
    <property type="evidence" value="ECO:0007669"/>
    <property type="project" value="InterPro"/>
</dbReference>
<evidence type="ECO:0000259" key="18">
    <source>
        <dbReference type="Pfam" id="PF00156"/>
    </source>
</evidence>
<protein>
    <recommendedName>
        <fullName evidence="7 17">Hypoxanthine phosphoribosyltransferase</fullName>
        <ecNumber evidence="6 17">2.4.2.8</ecNumber>
    </recommendedName>
</protein>
<sequence>MKETVHFMISEKDIKKRIQEIAKKIADYYRSKKGKLVLVGILKGSFIFISDLCRKIDLPHEIDFMIVSSYRNGFQSNENVRIIKDLDQNIRKKNIVIVEDVVDSGNTLKKILRVLQSRKPKSIKICTLFSKPSKREVKISIKWIGYSIQDRFIVGYGIDYSQKYRHLPYIGYVL</sequence>
<keyword evidence="14 17" id="KW-0460">Magnesium</keyword>
<evidence type="ECO:0000256" key="4">
    <source>
        <dbReference type="ARBA" id="ARBA00004669"/>
    </source>
</evidence>
<dbReference type="GO" id="GO:0046100">
    <property type="term" value="P:hypoxanthine metabolic process"/>
    <property type="evidence" value="ECO:0007669"/>
    <property type="project" value="TreeGrafter"/>
</dbReference>
<dbReference type="InterPro" id="IPR005904">
    <property type="entry name" value="Hxn_phspho_trans"/>
</dbReference>
<comment type="cofactor">
    <cofactor evidence="1 17">
        <name>Mg(2+)</name>
        <dbReference type="ChEBI" id="CHEBI:18420"/>
    </cofactor>
</comment>
<dbReference type="AlphaFoldDB" id="D4G811"/>
<dbReference type="PANTHER" id="PTHR43340:SF1">
    <property type="entry name" value="HYPOXANTHINE PHOSPHORIBOSYLTRANSFERASE"/>
    <property type="match status" value="1"/>
</dbReference>
<dbReference type="GO" id="GO:0005829">
    <property type="term" value="C:cytosol"/>
    <property type="evidence" value="ECO:0007669"/>
    <property type="project" value="TreeGrafter"/>
</dbReference>
<dbReference type="CDD" id="cd06223">
    <property type="entry name" value="PRTases_typeI"/>
    <property type="match status" value="1"/>
</dbReference>
<keyword evidence="13 17" id="KW-0547">Nucleotide-binding</keyword>
<accession>D4G811</accession>
<comment type="catalytic activity">
    <reaction evidence="15">
        <text>GMP + diphosphate = guanine + 5-phospho-alpha-D-ribose 1-diphosphate</text>
        <dbReference type="Rhea" id="RHEA:25424"/>
        <dbReference type="ChEBI" id="CHEBI:16235"/>
        <dbReference type="ChEBI" id="CHEBI:33019"/>
        <dbReference type="ChEBI" id="CHEBI:58017"/>
        <dbReference type="ChEBI" id="CHEBI:58115"/>
        <dbReference type="EC" id="2.4.2.8"/>
    </reaction>
    <physiologicalReaction direction="right-to-left" evidence="15">
        <dbReference type="Rhea" id="RHEA:25426"/>
    </physiologicalReaction>
</comment>
<dbReference type="HOGENOM" id="CLU_073615_0_0_6"/>
<evidence type="ECO:0000256" key="3">
    <source>
        <dbReference type="ARBA" id="ARBA00004496"/>
    </source>
</evidence>
<name>D4G811_RIEPU</name>
<dbReference type="OrthoDB" id="9802824at2"/>
<dbReference type="GO" id="GO:0000287">
    <property type="term" value="F:magnesium ion binding"/>
    <property type="evidence" value="ECO:0007669"/>
    <property type="project" value="TreeGrafter"/>
</dbReference>
<proteinExistence type="inferred from homology"/>
<dbReference type="KEGG" id="rip:RIEPE_0203"/>
<organism evidence="19 20">
    <name type="scientific">Riesia pediculicola (strain USDA)</name>
    <dbReference type="NCBI Taxonomy" id="515618"/>
    <lineage>
        <taxon>Bacteria</taxon>
        <taxon>Pseudomonadati</taxon>
        <taxon>Pseudomonadota</taxon>
        <taxon>Gammaproteobacteria</taxon>
        <taxon>Enterobacterales</taxon>
        <taxon>Enterobacteriaceae</taxon>
        <taxon>Candidatus Riesia</taxon>
    </lineage>
</organism>
<dbReference type="FunFam" id="3.40.50.2020:FF:000006">
    <property type="entry name" value="Hypoxanthine phosphoribosyltransferase"/>
    <property type="match status" value="1"/>
</dbReference>
<dbReference type="EMBL" id="CP001085">
    <property type="protein sequence ID" value="ADD79698.1"/>
    <property type="molecule type" value="Genomic_DNA"/>
</dbReference>
<evidence type="ECO:0000256" key="16">
    <source>
        <dbReference type="ARBA" id="ARBA00049402"/>
    </source>
</evidence>
<gene>
    <name evidence="19" type="primary">hpt</name>
    <name evidence="19" type="ordered locus">RIEPE_0203</name>
</gene>
<dbReference type="Proteomes" id="UP000001700">
    <property type="component" value="Chromosome"/>
</dbReference>
<dbReference type="STRING" id="515618.RIEPE_0203"/>
<dbReference type="SUPFAM" id="SSF53271">
    <property type="entry name" value="PRTase-like"/>
    <property type="match status" value="1"/>
</dbReference>
<evidence type="ECO:0000256" key="14">
    <source>
        <dbReference type="ARBA" id="ARBA00022842"/>
    </source>
</evidence>
<comment type="pathway">
    <text evidence="4 17">Purine metabolism; IMP biosynthesis via salvage pathway; IMP from hypoxanthine: step 1/1.</text>
</comment>
<dbReference type="RefSeq" id="WP_013087685.1">
    <property type="nucleotide sequence ID" value="NC_014109.1"/>
</dbReference>
<dbReference type="GO" id="GO:0006166">
    <property type="term" value="P:purine ribonucleoside salvage"/>
    <property type="evidence" value="ECO:0007669"/>
    <property type="project" value="UniProtKB-KW"/>
</dbReference>
<keyword evidence="8 17" id="KW-0963">Cytoplasm</keyword>
<evidence type="ECO:0000313" key="19">
    <source>
        <dbReference type="EMBL" id="ADD79698.1"/>
    </source>
</evidence>
<evidence type="ECO:0000256" key="7">
    <source>
        <dbReference type="ARBA" id="ARBA00014105"/>
    </source>
</evidence>
<evidence type="ECO:0000256" key="5">
    <source>
        <dbReference type="ARBA" id="ARBA00008391"/>
    </source>
</evidence>
<comment type="catalytic activity">
    <reaction evidence="16">
        <text>IMP + diphosphate = hypoxanthine + 5-phospho-alpha-D-ribose 1-diphosphate</text>
        <dbReference type="Rhea" id="RHEA:17973"/>
        <dbReference type="ChEBI" id="CHEBI:17368"/>
        <dbReference type="ChEBI" id="CHEBI:33019"/>
        <dbReference type="ChEBI" id="CHEBI:58017"/>
        <dbReference type="ChEBI" id="CHEBI:58053"/>
        <dbReference type="EC" id="2.4.2.8"/>
    </reaction>
    <physiologicalReaction direction="right-to-left" evidence="16">
        <dbReference type="Rhea" id="RHEA:17975"/>
    </physiologicalReaction>
</comment>
<dbReference type="InterPro" id="IPR029057">
    <property type="entry name" value="PRTase-like"/>
</dbReference>
<dbReference type="eggNOG" id="COG0634">
    <property type="taxonomic scope" value="Bacteria"/>
</dbReference>
<dbReference type="UniPathway" id="UPA00591">
    <property type="reaction ID" value="UER00648"/>
</dbReference>
<evidence type="ECO:0000256" key="8">
    <source>
        <dbReference type="ARBA" id="ARBA00022490"/>
    </source>
</evidence>
<feature type="domain" description="Phosphoribosyltransferase" evidence="18">
    <location>
        <begin position="13"/>
        <end position="160"/>
    </location>
</feature>